<name>F7VFQ6_9PROT</name>
<gene>
    <name evidence="5" type="ORF">ATPR_2205</name>
</gene>
<reference evidence="5 6" key="1">
    <citation type="journal article" date="2011" name="Biochem. Biophys. Res. Commun.">
        <title>Increased number of Arginine-based salt bridges contributes to the thermotolerance of thermotolerant acetic acid bacteria, Acetobacter tropicalis SKU1100.</title>
        <authorList>
            <person name="Matsutani M."/>
            <person name="Hirakawa H."/>
            <person name="Nishikura M."/>
            <person name="Soemphol W."/>
            <person name="Ali I.A.I."/>
            <person name="Yakushi T."/>
            <person name="Matsushita K."/>
        </authorList>
    </citation>
    <scope>NUCLEOTIDE SEQUENCE [LARGE SCALE GENOMIC DNA]</scope>
    <source>
        <strain evidence="5 6">NBRC 101654</strain>
    </source>
</reference>
<feature type="domain" description="HTH araC/xylS-type" evidence="4">
    <location>
        <begin position="5"/>
        <end position="85"/>
    </location>
</feature>
<evidence type="ECO:0000256" key="1">
    <source>
        <dbReference type="ARBA" id="ARBA00023015"/>
    </source>
</evidence>
<dbReference type="GO" id="GO:0003700">
    <property type="term" value="F:DNA-binding transcription factor activity"/>
    <property type="evidence" value="ECO:0007669"/>
    <property type="project" value="InterPro"/>
</dbReference>
<dbReference type="InterPro" id="IPR009057">
    <property type="entry name" value="Homeodomain-like_sf"/>
</dbReference>
<sequence length="109" mass="12432">MPFTKPALRKIQKRIDEKWTIERMAEIAHVRVRALHRHIQDAAGLAPAEWLKQQHIACARNLLEETNLSIGEITPSSGFGTTTNFRQHCRTTIYHRTSASQQPLSFPSS</sequence>
<dbReference type="Pfam" id="PF12833">
    <property type="entry name" value="HTH_18"/>
    <property type="match status" value="1"/>
</dbReference>
<comment type="caution">
    <text evidence="5">The sequence shown here is derived from an EMBL/GenBank/DDBJ whole genome shotgun (WGS) entry which is preliminary data.</text>
</comment>
<keyword evidence="3" id="KW-0804">Transcription</keyword>
<evidence type="ECO:0000313" key="6">
    <source>
        <dbReference type="Proteomes" id="UP000004319"/>
    </source>
</evidence>
<dbReference type="PROSITE" id="PS01124">
    <property type="entry name" value="HTH_ARAC_FAMILY_2"/>
    <property type="match status" value="1"/>
</dbReference>
<dbReference type="Proteomes" id="UP000004319">
    <property type="component" value="Unassembled WGS sequence"/>
</dbReference>
<dbReference type="PANTHER" id="PTHR46796">
    <property type="entry name" value="HTH-TYPE TRANSCRIPTIONAL ACTIVATOR RHAS-RELATED"/>
    <property type="match status" value="1"/>
</dbReference>
<evidence type="ECO:0000256" key="3">
    <source>
        <dbReference type="ARBA" id="ARBA00023163"/>
    </source>
</evidence>
<dbReference type="SUPFAM" id="SSF46689">
    <property type="entry name" value="Homeodomain-like"/>
    <property type="match status" value="1"/>
</dbReference>
<evidence type="ECO:0000259" key="4">
    <source>
        <dbReference type="PROSITE" id="PS01124"/>
    </source>
</evidence>
<accession>F7VFQ6</accession>
<dbReference type="InterPro" id="IPR050204">
    <property type="entry name" value="AraC_XylS_family_regulators"/>
</dbReference>
<evidence type="ECO:0000313" key="5">
    <source>
        <dbReference type="EMBL" id="GAA09201.1"/>
    </source>
</evidence>
<evidence type="ECO:0000256" key="2">
    <source>
        <dbReference type="ARBA" id="ARBA00023125"/>
    </source>
</evidence>
<dbReference type="PANTHER" id="PTHR46796:SF13">
    <property type="entry name" value="HTH-TYPE TRANSCRIPTIONAL ACTIVATOR RHAS"/>
    <property type="match status" value="1"/>
</dbReference>
<dbReference type="GO" id="GO:0043565">
    <property type="term" value="F:sequence-specific DNA binding"/>
    <property type="evidence" value="ECO:0007669"/>
    <property type="project" value="InterPro"/>
</dbReference>
<organism evidence="5 6">
    <name type="scientific">Acetobacter tropicalis NBRC 101654</name>
    <dbReference type="NCBI Taxonomy" id="749388"/>
    <lineage>
        <taxon>Bacteria</taxon>
        <taxon>Pseudomonadati</taxon>
        <taxon>Pseudomonadota</taxon>
        <taxon>Alphaproteobacteria</taxon>
        <taxon>Acetobacterales</taxon>
        <taxon>Acetobacteraceae</taxon>
        <taxon>Acetobacter</taxon>
    </lineage>
</organism>
<dbReference type="SMART" id="SM00342">
    <property type="entry name" value="HTH_ARAC"/>
    <property type="match status" value="1"/>
</dbReference>
<dbReference type="EMBL" id="BABS01000074">
    <property type="protein sequence ID" value="GAA09201.1"/>
    <property type="molecule type" value="Genomic_DNA"/>
</dbReference>
<dbReference type="Gene3D" id="1.10.10.60">
    <property type="entry name" value="Homeodomain-like"/>
    <property type="match status" value="1"/>
</dbReference>
<proteinExistence type="predicted"/>
<dbReference type="AlphaFoldDB" id="F7VFQ6"/>
<dbReference type="InterPro" id="IPR018060">
    <property type="entry name" value="HTH_AraC"/>
</dbReference>
<protein>
    <submittedName>
        <fullName evidence="5">Putative transcriptional regulator</fullName>
    </submittedName>
</protein>
<keyword evidence="2" id="KW-0238">DNA-binding</keyword>
<keyword evidence="1" id="KW-0805">Transcription regulation</keyword>